<dbReference type="PANTHER" id="PTHR24304">
    <property type="entry name" value="CYTOCHROME P450 FAMILY 7"/>
    <property type="match status" value="1"/>
</dbReference>
<evidence type="ECO:0000256" key="5">
    <source>
        <dbReference type="ARBA" id="ARBA00023004"/>
    </source>
</evidence>
<protein>
    <recommendedName>
        <fullName evidence="9">Cytochrome P450</fullName>
    </recommendedName>
</protein>
<sequence length="564" mass="62521">MSSVEGLLLAAAAVIILGFIIHKIAPIVHAGGDESELPLSIPSIPWSIPIIKSTIPFVFSGAKFFHGASKFAKGRWPLRVEILNDEIYLVQGSKNITSIFTHPGLTVTRAYGIVLEHCFGMEQKAVDVYVADTSGSREKQIPGSNLPSNHRVSYHTHEGLVDGLLGSGVDSIGQRIETTLRSALTEAVPEPNEWIYETDLTTFFEEHLGSAIIEGLFGPLLVSENLSFNQTLWQYDKHVMTLAKRLPKWLIPEAYRLRDRLVQIILSCHEQATQLSQLVSHSGSCSGGDSHPYWGSVMMQKRYKMLLGIAGQDSRSVASTDLAFIWAYVLFQGYSRAILHNFTNSISHIARTVTNVVPSTMTLCTHIFHDETLLSEIRSTVQQAIQPGSDLDFDYKKLTAIPLLSSMYAETLRFGVQIHIPRCSPHQPLSVGGSQIPADKLILINTELAHTDSIIWSTRDGQYPLDTFWARRFLVRSDDPNSGPINRSHVQLPLINFESKHQDLNGLDPSQEHFTLEGLVGSFIPYGSKLSGLFSRAEIFHSGIYVLRNTGRSKTTAICQVTSC</sequence>
<evidence type="ECO:0008006" key="9">
    <source>
        <dbReference type="Google" id="ProtNLM"/>
    </source>
</evidence>
<dbReference type="AlphaFoldDB" id="A0AAD6HUH3"/>
<keyword evidence="3" id="KW-0349">Heme</keyword>
<reference evidence="7" key="1">
    <citation type="journal article" date="2023" name="IMA Fungus">
        <title>Comparative genomic study of the Penicillium genus elucidates a diverse pangenome and 15 lateral gene transfer events.</title>
        <authorList>
            <person name="Petersen C."/>
            <person name="Sorensen T."/>
            <person name="Nielsen M.R."/>
            <person name="Sondergaard T.E."/>
            <person name="Sorensen J.L."/>
            <person name="Fitzpatrick D.A."/>
            <person name="Frisvad J.C."/>
            <person name="Nielsen K.L."/>
        </authorList>
    </citation>
    <scope>NUCLEOTIDE SEQUENCE</scope>
    <source>
        <strain evidence="7">IBT 17514</strain>
    </source>
</reference>
<dbReference type="GO" id="GO:0043386">
    <property type="term" value="P:mycotoxin biosynthetic process"/>
    <property type="evidence" value="ECO:0007669"/>
    <property type="project" value="UniProtKB-ARBA"/>
</dbReference>
<accession>A0AAD6HUH3</accession>
<dbReference type="Pfam" id="PF00067">
    <property type="entry name" value="p450"/>
    <property type="match status" value="1"/>
</dbReference>
<dbReference type="GO" id="GO:0008395">
    <property type="term" value="F:steroid hydroxylase activity"/>
    <property type="evidence" value="ECO:0007669"/>
    <property type="project" value="TreeGrafter"/>
</dbReference>
<keyword evidence="6" id="KW-0560">Oxidoreductase</keyword>
<dbReference type="GO" id="GO:0016705">
    <property type="term" value="F:oxidoreductase activity, acting on paired donors, with incorporation or reduction of molecular oxygen"/>
    <property type="evidence" value="ECO:0007669"/>
    <property type="project" value="InterPro"/>
</dbReference>
<comment type="cofactor">
    <cofactor evidence="1">
        <name>heme</name>
        <dbReference type="ChEBI" id="CHEBI:30413"/>
    </cofactor>
</comment>
<evidence type="ECO:0000256" key="1">
    <source>
        <dbReference type="ARBA" id="ARBA00001971"/>
    </source>
</evidence>
<keyword evidence="6" id="KW-0503">Monooxygenase</keyword>
<evidence type="ECO:0000313" key="8">
    <source>
        <dbReference type="Proteomes" id="UP001215712"/>
    </source>
</evidence>
<dbReference type="PANTHER" id="PTHR24304:SF2">
    <property type="entry name" value="24-HYDROXYCHOLESTEROL 7-ALPHA-HYDROXYLASE"/>
    <property type="match status" value="1"/>
</dbReference>
<evidence type="ECO:0000256" key="2">
    <source>
        <dbReference type="ARBA" id="ARBA00010617"/>
    </source>
</evidence>
<dbReference type="EMBL" id="JAQJAN010000002">
    <property type="protein sequence ID" value="KAJ5738159.1"/>
    <property type="molecule type" value="Genomic_DNA"/>
</dbReference>
<dbReference type="GO" id="GO:0005506">
    <property type="term" value="F:iron ion binding"/>
    <property type="evidence" value="ECO:0007669"/>
    <property type="project" value="InterPro"/>
</dbReference>
<proteinExistence type="inferred from homology"/>
<dbReference type="InterPro" id="IPR001128">
    <property type="entry name" value="Cyt_P450"/>
</dbReference>
<keyword evidence="8" id="KW-1185">Reference proteome</keyword>
<comment type="similarity">
    <text evidence="2">Belongs to the cytochrome P450 family.</text>
</comment>
<name>A0AAD6HUH3_9EURO</name>
<comment type="caution">
    <text evidence="7">The sequence shown here is derived from an EMBL/GenBank/DDBJ whole genome shotgun (WGS) entry which is preliminary data.</text>
</comment>
<evidence type="ECO:0000256" key="3">
    <source>
        <dbReference type="ARBA" id="ARBA00022617"/>
    </source>
</evidence>
<reference evidence="7" key="2">
    <citation type="submission" date="2023-01" db="EMBL/GenBank/DDBJ databases">
        <authorList>
            <person name="Petersen C."/>
        </authorList>
    </citation>
    <scope>NUCLEOTIDE SEQUENCE</scope>
    <source>
        <strain evidence="7">IBT 17514</strain>
    </source>
</reference>
<evidence type="ECO:0000256" key="4">
    <source>
        <dbReference type="ARBA" id="ARBA00022723"/>
    </source>
</evidence>
<dbReference type="SUPFAM" id="SSF48264">
    <property type="entry name" value="Cytochrome P450"/>
    <property type="match status" value="1"/>
</dbReference>
<dbReference type="InterPro" id="IPR036396">
    <property type="entry name" value="Cyt_P450_sf"/>
</dbReference>
<evidence type="ECO:0000256" key="6">
    <source>
        <dbReference type="ARBA" id="ARBA00023033"/>
    </source>
</evidence>
<dbReference type="Gene3D" id="1.10.630.10">
    <property type="entry name" value="Cytochrome P450"/>
    <property type="match status" value="1"/>
</dbReference>
<dbReference type="Proteomes" id="UP001215712">
    <property type="component" value="Unassembled WGS sequence"/>
</dbReference>
<evidence type="ECO:0000313" key="7">
    <source>
        <dbReference type="EMBL" id="KAJ5738159.1"/>
    </source>
</evidence>
<gene>
    <name evidence="7" type="ORF">N7493_001314</name>
</gene>
<keyword evidence="4" id="KW-0479">Metal-binding</keyword>
<dbReference type="GO" id="GO:0020037">
    <property type="term" value="F:heme binding"/>
    <property type="evidence" value="ECO:0007669"/>
    <property type="project" value="InterPro"/>
</dbReference>
<keyword evidence="5" id="KW-0408">Iron</keyword>
<dbReference type="InterPro" id="IPR050529">
    <property type="entry name" value="CYP450_sterol_14alpha_dmase"/>
</dbReference>
<organism evidence="7 8">
    <name type="scientific">Penicillium malachiteum</name>
    <dbReference type="NCBI Taxonomy" id="1324776"/>
    <lineage>
        <taxon>Eukaryota</taxon>
        <taxon>Fungi</taxon>
        <taxon>Dikarya</taxon>
        <taxon>Ascomycota</taxon>
        <taxon>Pezizomycotina</taxon>
        <taxon>Eurotiomycetes</taxon>
        <taxon>Eurotiomycetidae</taxon>
        <taxon>Eurotiales</taxon>
        <taxon>Aspergillaceae</taxon>
        <taxon>Penicillium</taxon>
    </lineage>
</organism>